<evidence type="ECO:0000256" key="10">
    <source>
        <dbReference type="RuleBase" id="RU000631"/>
    </source>
</evidence>
<dbReference type="GO" id="GO:0005737">
    <property type="term" value="C:cytoplasm"/>
    <property type="evidence" value="ECO:0007669"/>
    <property type="project" value="UniProtKB-SubCell"/>
</dbReference>
<feature type="binding site" evidence="8">
    <location>
        <position position="139"/>
    </location>
    <ligand>
        <name>GTP</name>
        <dbReference type="ChEBI" id="CHEBI:37565"/>
    </ligand>
</feature>
<dbReference type="InterPro" id="IPR000158">
    <property type="entry name" value="Cell_div_FtsZ"/>
</dbReference>
<dbReference type="SMART" id="SM00864">
    <property type="entry name" value="Tubulin"/>
    <property type="match status" value="1"/>
</dbReference>
<dbReference type="InterPro" id="IPR020805">
    <property type="entry name" value="Cell_div_FtsZ_CS"/>
</dbReference>
<dbReference type="Gene3D" id="3.30.1330.20">
    <property type="entry name" value="Tubulin/FtsZ, C-terminal domain"/>
    <property type="match status" value="1"/>
</dbReference>
<dbReference type="Proteomes" id="UP000182517">
    <property type="component" value="Chromosome"/>
</dbReference>
<dbReference type="CDD" id="cd02201">
    <property type="entry name" value="FtsZ_type1"/>
    <property type="match status" value="1"/>
</dbReference>
<keyword evidence="7 8" id="KW-0131">Cell cycle</keyword>
<dbReference type="InterPro" id="IPR024757">
    <property type="entry name" value="FtsZ_C"/>
</dbReference>
<proteinExistence type="inferred from homology"/>
<dbReference type="SUPFAM" id="SSF55307">
    <property type="entry name" value="Tubulin C-terminal domain-like"/>
    <property type="match status" value="1"/>
</dbReference>
<sequence length="381" mass="40586">MFEFDESIDQTAQIKVIGVGGGGGNAVNTMIMSHLDGVEFVCANTDAQALRNSQAPLKLQLGAKLTKGLGAGANPEMGREAALEDRARLAETLDGADMVFIAAGLGGGTGTGAAPVIAEVAKELGALTVGVVTKPFTREGKQRLKKAQLGIDRLKEVVDSLIVIPNDRLLGLSGKNTSILDAFRPSDDVLRQAVQGISDLITTSGLINVDFADVKAIMSERGMAMMGIGIAEGERRASEAAQQAISSPLLEEIDISGAKGVLVNISGSSSMTMEEFDEASSIIHEKVHEDANIIIGLVINEELGDTIKITAIATGFGASFEKGKRNVEELQNRINLTTDKVDRDLPTFIRERQKDAPRGLRTTSSEDHEYDIPTFLRKRVD</sequence>
<keyword evidence="6 8" id="KW-0717">Septation</keyword>
<comment type="similarity">
    <text evidence="1 8 10">Belongs to the FtsZ family.</text>
</comment>
<keyword evidence="5 8" id="KW-0342">GTP-binding</keyword>
<feature type="binding site" evidence="8">
    <location>
        <begin position="21"/>
        <end position="25"/>
    </location>
    <ligand>
        <name>GTP</name>
        <dbReference type="ChEBI" id="CHEBI:37565"/>
    </ligand>
</feature>
<evidence type="ECO:0000256" key="9">
    <source>
        <dbReference type="NCBIfam" id="TIGR00065"/>
    </source>
</evidence>
<dbReference type="FunFam" id="3.40.50.1440:FF:000023">
    <property type="entry name" value="Cell division protein FtsZ"/>
    <property type="match status" value="1"/>
</dbReference>
<feature type="binding site" evidence="8">
    <location>
        <position position="143"/>
    </location>
    <ligand>
        <name>GTP</name>
        <dbReference type="ChEBI" id="CHEBI:37565"/>
    </ligand>
</feature>
<evidence type="ECO:0000256" key="1">
    <source>
        <dbReference type="ARBA" id="ARBA00009690"/>
    </source>
</evidence>
<dbReference type="EMBL" id="CP015519">
    <property type="protein sequence ID" value="APG28883.1"/>
    <property type="molecule type" value="Genomic_DNA"/>
</dbReference>
<dbReference type="NCBIfam" id="TIGR00065">
    <property type="entry name" value="ftsZ"/>
    <property type="match status" value="1"/>
</dbReference>
<organism evidence="13 14">
    <name type="scientific">Syntrophotalea acetylenivorans</name>
    <dbReference type="NCBI Taxonomy" id="1842532"/>
    <lineage>
        <taxon>Bacteria</taxon>
        <taxon>Pseudomonadati</taxon>
        <taxon>Thermodesulfobacteriota</taxon>
        <taxon>Desulfuromonadia</taxon>
        <taxon>Desulfuromonadales</taxon>
        <taxon>Syntrophotaleaceae</taxon>
        <taxon>Syntrophotalea</taxon>
    </lineage>
</organism>
<evidence type="ECO:0000256" key="2">
    <source>
        <dbReference type="ARBA" id="ARBA00022490"/>
    </source>
</evidence>
<feature type="domain" description="Tubulin/FtsZ GTPase" evidence="11">
    <location>
        <begin position="13"/>
        <end position="205"/>
    </location>
</feature>
<dbReference type="HAMAP" id="MF_00909">
    <property type="entry name" value="FtsZ"/>
    <property type="match status" value="1"/>
</dbReference>
<protein>
    <recommendedName>
        <fullName evidence="8 9">Cell division protein FtsZ</fullName>
    </recommendedName>
</protein>
<dbReference type="PROSITE" id="PS01135">
    <property type="entry name" value="FTSZ_2"/>
    <property type="match status" value="1"/>
</dbReference>
<evidence type="ECO:0000313" key="13">
    <source>
        <dbReference type="EMBL" id="APG28883.1"/>
    </source>
</evidence>
<dbReference type="InterPro" id="IPR045061">
    <property type="entry name" value="FtsZ/CetZ"/>
</dbReference>
<dbReference type="AlphaFoldDB" id="A0A1L3GSG7"/>
<dbReference type="GO" id="GO:0032153">
    <property type="term" value="C:cell division site"/>
    <property type="evidence" value="ECO:0007669"/>
    <property type="project" value="UniProtKB-UniRule"/>
</dbReference>
<dbReference type="GO" id="GO:0000917">
    <property type="term" value="P:division septum assembly"/>
    <property type="evidence" value="ECO:0007669"/>
    <property type="project" value="UniProtKB-KW"/>
</dbReference>
<dbReference type="OrthoDB" id="9813375at2"/>
<dbReference type="SUPFAM" id="SSF52490">
    <property type="entry name" value="Tubulin nucleotide-binding domain-like"/>
    <property type="match status" value="1"/>
</dbReference>
<dbReference type="Gene3D" id="3.40.50.1440">
    <property type="entry name" value="Tubulin/FtsZ, GTPase domain"/>
    <property type="match status" value="1"/>
</dbReference>
<feature type="binding site" evidence="8">
    <location>
        <begin position="108"/>
        <end position="110"/>
    </location>
    <ligand>
        <name>GTP</name>
        <dbReference type="ChEBI" id="CHEBI:37565"/>
    </ligand>
</feature>
<comment type="subcellular location">
    <subcellularLocation>
        <location evidence="8">Cytoplasm</location>
    </subcellularLocation>
    <text evidence="8">Assembles at midcell at the inner surface of the cytoplasmic membrane.</text>
</comment>
<dbReference type="PRINTS" id="PR00423">
    <property type="entry name" value="CELLDVISFTSZ"/>
</dbReference>
<dbReference type="InterPro" id="IPR036525">
    <property type="entry name" value="Tubulin/FtsZ_GTPase_sf"/>
</dbReference>
<dbReference type="InterPro" id="IPR003008">
    <property type="entry name" value="Tubulin_FtsZ_GTPase"/>
</dbReference>
<dbReference type="InterPro" id="IPR018316">
    <property type="entry name" value="Tubulin/FtsZ_2-layer-sand-dom"/>
</dbReference>
<dbReference type="GO" id="GO:0043093">
    <property type="term" value="P:FtsZ-dependent cytokinesis"/>
    <property type="evidence" value="ECO:0007669"/>
    <property type="project" value="UniProtKB-UniRule"/>
</dbReference>
<keyword evidence="14" id="KW-1185">Reference proteome</keyword>
<keyword evidence="4 8" id="KW-0547">Nucleotide-binding</keyword>
<evidence type="ECO:0000256" key="7">
    <source>
        <dbReference type="ARBA" id="ARBA00023306"/>
    </source>
</evidence>
<dbReference type="GO" id="GO:0005525">
    <property type="term" value="F:GTP binding"/>
    <property type="evidence" value="ECO:0007669"/>
    <property type="project" value="UniProtKB-UniRule"/>
</dbReference>
<dbReference type="Pfam" id="PF00091">
    <property type="entry name" value="Tubulin"/>
    <property type="match status" value="1"/>
</dbReference>
<feature type="binding site" evidence="8">
    <location>
        <position position="187"/>
    </location>
    <ligand>
        <name>GTP</name>
        <dbReference type="ChEBI" id="CHEBI:37565"/>
    </ligand>
</feature>
<evidence type="ECO:0000313" key="14">
    <source>
        <dbReference type="Proteomes" id="UP000182517"/>
    </source>
</evidence>
<comment type="subunit">
    <text evidence="8">Homodimer. Polymerizes to form a dynamic ring structure in a strictly GTP-dependent manner. Interacts directly with several other division proteins.</text>
</comment>
<evidence type="ECO:0000256" key="5">
    <source>
        <dbReference type="ARBA" id="ARBA00023134"/>
    </source>
</evidence>
<evidence type="ECO:0000256" key="8">
    <source>
        <dbReference type="HAMAP-Rule" id="MF_00909"/>
    </source>
</evidence>
<dbReference type="Pfam" id="PF12327">
    <property type="entry name" value="FtsZ_C"/>
    <property type="match status" value="1"/>
</dbReference>
<dbReference type="PANTHER" id="PTHR30314">
    <property type="entry name" value="CELL DIVISION PROTEIN FTSZ-RELATED"/>
    <property type="match status" value="1"/>
</dbReference>
<dbReference type="RefSeq" id="WP_072284906.1">
    <property type="nucleotide sequence ID" value="NZ_CP015519.1"/>
</dbReference>
<dbReference type="GO" id="GO:0003924">
    <property type="term" value="F:GTPase activity"/>
    <property type="evidence" value="ECO:0007669"/>
    <property type="project" value="UniProtKB-UniRule"/>
</dbReference>
<dbReference type="InterPro" id="IPR037103">
    <property type="entry name" value="Tubulin/FtsZ-like_C"/>
</dbReference>
<evidence type="ECO:0000259" key="12">
    <source>
        <dbReference type="SMART" id="SM00865"/>
    </source>
</evidence>
<dbReference type="KEGG" id="pef:A7E78_14210"/>
<keyword evidence="3 8" id="KW-0132">Cell division</keyword>
<dbReference type="PANTHER" id="PTHR30314:SF3">
    <property type="entry name" value="MITOCHONDRIAL DIVISION PROTEIN FSZA"/>
    <property type="match status" value="1"/>
</dbReference>
<evidence type="ECO:0000256" key="3">
    <source>
        <dbReference type="ARBA" id="ARBA00022618"/>
    </source>
</evidence>
<keyword evidence="2 8" id="KW-0963">Cytoplasm</keyword>
<dbReference type="STRING" id="1842532.A7E78_14210"/>
<dbReference type="PROSITE" id="PS01134">
    <property type="entry name" value="FTSZ_1"/>
    <property type="match status" value="1"/>
</dbReference>
<reference evidence="13 14" key="1">
    <citation type="journal article" date="2017" name="Genome Announc.">
        <title>Complete Genome Sequences of Two Acetylene-Fermenting Pelobacter acetylenicus Strains.</title>
        <authorList>
            <person name="Sutton J.M."/>
            <person name="Baesman S.M."/>
            <person name="Fierst J.L."/>
            <person name="Poret-Peterson A.T."/>
            <person name="Oremland R.S."/>
            <person name="Dunlap D.S."/>
            <person name="Akob D.M."/>
        </authorList>
    </citation>
    <scope>NUCLEOTIDE SEQUENCE [LARGE SCALE GENOMIC DNA]</scope>
    <source>
        <strain evidence="13 14">SFB93</strain>
    </source>
</reference>
<dbReference type="InterPro" id="IPR008280">
    <property type="entry name" value="Tub_FtsZ_C"/>
</dbReference>
<gene>
    <name evidence="8" type="primary">ftsZ</name>
    <name evidence="13" type="ORF">A7E78_14210</name>
</gene>
<dbReference type="SMART" id="SM00865">
    <property type="entry name" value="Tubulin_C"/>
    <property type="match status" value="1"/>
</dbReference>
<evidence type="ECO:0000256" key="4">
    <source>
        <dbReference type="ARBA" id="ARBA00022741"/>
    </source>
</evidence>
<feature type="domain" description="Tubulin/FtsZ 2-layer sandwich" evidence="12">
    <location>
        <begin position="207"/>
        <end position="325"/>
    </location>
</feature>
<evidence type="ECO:0000259" key="11">
    <source>
        <dbReference type="SMART" id="SM00864"/>
    </source>
</evidence>
<evidence type="ECO:0000256" key="6">
    <source>
        <dbReference type="ARBA" id="ARBA00023210"/>
    </source>
</evidence>
<name>A0A1L3GSG7_9BACT</name>
<comment type="function">
    <text evidence="8 10">Essential cell division protein that forms a contractile ring structure (Z ring) at the future cell division site. The regulation of the ring assembly controls the timing and the location of cell division. One of the functions of the FtsZ ring is to recruit other cell division proteins to the septum to produce a new cell wall between the dividing cells. Binds GTP and shows GTPase activity.</text>
</comment>
<dbReference type="GO" id="GO:0051258">
    <property type="term" value="P:protein polymerization"/>
    <property type="evidence" value="ECO:0007669"/>
    <property type="project" value="UniProtKB-UniRule"/>
</dbReference>
<accession>A0A1L3GSG7</accession>